<proteinExistence type="predicted"/>
<organism evidence="1 2">
    <name type="scientific">Alkalicella caledoniensis</name>
    <dbReference type="NCBI Taxonomy" id="2731377"/>
    <lineage>
        <taxon>Bacteria</taxon>
        <taxon>Bacillati</taxon>
        <taxon>Bacillota</taxon>
        <taxon>Clostridia</taxon>
        <taxon>Eubacteriales</taxon>
        <taxon>Proteinivoracaceae</taxon>
        <taxon>Alkalicella</taxon>
    </lineage>
</organism>
<evidence type="ECO:0000313" key="1">
    <source>
        <dbReference type="EMBL" id="QNO13896.1"/>
    </source>
</evidence>
<dbReference type="Proteomes" id="UP000516160">
    <property type="component" value="Chromosome"/>
</dbReference>
<dbReference type="KEGG" id="acae:HYG86_03490"/>
<accession>A0A7G9W5D4</accession>
<dbReference type="AlphaFoldDB" id="A0A7G9W5D4"/>
<dbReference type="RefSeq" id="WP_213167560.1">
    <property type="nucleotide sequence ID" value="NZ_CP058559.1"/>
</dbReference>
<evidence type="ECO:0008006" key="3">
    <source>
        <dbReference type="Google" id="ProtNLM"/>
    </source>
</evidence>
<protein>
    <recommendedName>
        <fullName evidence="3">Adhesin domain-containing protein</fullName>
    </recommendedName>
</protein>
<keyword evidence="2" id="KW-1185">Reference proteome</keyword>
<gene>
    <name evidence="1" type="ORF">HYG86_03490</name>
</gene>
<name>A0A7G9W5D4_ALKCA</name>
<reference evidence="1 2" key="1">
    <citation type="submission" date="2020-07" db="EMBL/GenBank/DDBJ databases">
        <title>Alkalicella. sp. LB2 genome.</title>
        <authorList>
            <person name="Postec A."/>
            <person name="Quemeneur M."/>
        </authorList>
    </citation>
    <scope>NUCLEOTIDE SEQUENCE [LARGE SCALE GENOMIC DNA]</scope>
    <source>
        <strain evidence="1 2">LB2</strain>
    </source>
</reference>
<evidence type="ECO:0000313" key="2">
    <source>
        <dbReference type="Proteomes" id="UP000516160"/>
    </source>
</evidence>
<sequence>MRFNFSRKLILSLVLLVVLGFGIGTIIILANPGTVTFNPSNLGGREVREATIDLGDVTKITIVNSVGELNVELVDSEEIEVVYEAYKKSVLNINEGRNSIKIEGKVSERGSFTNINISNIPVSLNIKLPRSFSDKLEIKNGVGESVLKLGSYSSLDVDAGVGEMKIYLESLVEGTVVAEVGVGALQFNLPDGADVDLRANTGVGEITNRANFDTKETGSKFIAQSFKGYSGEGSARVTLKVGTGEIVIR</sequence>
<dbReference type="EMBL" id="CP058559">
    <property type="protein sequence ID" value="QNO13896.1"/>
    <property type="molecule type" value="Genomic_DNA"/>
</dbReference>